<accession>A0A6N3E0T5</accession>
<feature type="transmembrane region" description="Helical" evidence="1">
    <location>
        <begin position="67"/>
        <end position="88"/>
    </location>
</feature>
<keyword evidence="1" id="KW-1133">Transmembrane helix</keyword>
<sequence length="349" mass="40310">MRFNMTIETKKKIIYISAYIFCLIFTPVILAGCIRHRISLWQDWWFYLPLCIAGVIGCFYNTKIRNLIFLFQIPTALHGLFTMSAFRFLSEHDHYVIITTILWCILFALWHSHSTVSAWRMLGVTYLGFLYFFAYPSIWFGETWKDFISNTSGSISTSIAYMTSLLPTAWLCQTKNGYLKGTLTIIIIYVFACGFYISPGVYHHLQYGTYSGCIQKKATLMVRSRKGNQNTFKTFSGYHAHLITNNVNIWTVKKFEGLALQFRNQPVQFSILGVVNTPDKAEVLSRKHKTMHVTVPLYFISREKLKKSPLKANAYGDYICILKNDTLIYKGEADPTTRAIRFLSNELQP</sequence>
<protein>
    <submittedName>
        <fullName evidence="2">Uncharacterized protein</fullName>
    </submittedName>
</protein>
<feature type="transmembrane region" description="Helical" evidence="1">
    <location>
        <begin position="94"/>
        <end position="110"/>
    </location>
</feature>
<feature type="transmembrane region" description="Helical" evidence="1">
    <location>
        <begin position="44"/>
        <end position="60"/>
    </location>
</feature>
<dbReference type="EMBL" id="CACRUT010000015">
    <property type="protein sequence ID" value="VYU34710.1"/>
    <property type="molecule type" value="Genomic_DNA"/>
</dbReference>
<gene>
    <name evidence="2" type="ORF">PCLFYP37_02586</name>
</gene>
<dbReference type="AlphaFoldDB" id="A0A6N3E0T5"/>
<reference evidence="2" key="1">
    <citation type="submission" date="2019-11" db="EMBL/GenBank/DDBJ databases">
        <authorList>
            <person name="Feng L."/>
        </authorList>
    </citation>
    <scope>NUCLEOTIDE SEQUENCE</scope>
    <source>
        <strain evidence="2">PclaraLFYP37</strain>
    </source>
</reference>
<name>A0A6N3E0T5_9BACT</name>
<evidence type="ECO:0000313" key="2">
    <source>
        <dbReference type="EMBL" id="VYU34710.1"/>
    </source>
</evidence>
<feature type="transmembrane region" description="Helical" evidence="1">
    <location>
        <begin position="147"/>
        <end position="166"/>
    </location>
</feature>
<keyword evidence="1" id="KW-0472">Membrane</keyword>
<organism evidence="2">
    <name type="scientific">Paraprevotella clara</name>
    <dbReference type="NCBI Taxonomy" id="454154"/>
    <lineage>
        <taxon>Bacteria</taxon>
        <taxon>Pseudomonadati</taxon>
        <taxon>Bacteroidota</taxon>
        <taxon>Bacteroidia</taxon>
        <taxon>Bacteroidales</taxon>
        <taxon>Prevotellaceae</taxon>
        <taxon>Paraprevotella</taxon>
    </lineage>
</organism>
<feature type="transmembrane region" description="Helical" evidence="1">
    <location>
        <begin position="12"/>
        <end position="32"/>
    </location>
</feature>
<keyword evidence="1" id="KW-0812">Transmembrane</keyword>
<feature type="transmembrane region" description="Helical" evidence="1">
    <location>
        <begin position="122"/>
        <end position="141"/>
    </location>
</feature>
<feature type="transmembrane region" description="Helical" evidence="1">
    <location>
        <begin position="178"/>
        <end position="197"/>
    </location>
</feature>
<evidence type="ECO:0000256" key="1">
    <source>
        <dbReference type="SAM" id="Phobius"/>
    </source>
</evidence>
<dbReference type="PROSITE" id="PS51257">
    <property type="entry name" value="PROKAR_LIPOPROTEIN"/>
    <property type="match status" value="1"/>
</dbReference>
<proteinExistence type="predicted"/>